<comment type="similarity">
    <text evidence="1 9">Belongs to the peptidase S11 family.</text>
</comment>
<dbReference type="GO" id="GO:0006508">
    <property type="term" value="P:proteolysis"/>
    <property type="evidence" value="ECO:0007669"/>
    <property type="project" value="InterPro"/>
</dbReference>
<evidence type="ECO:0000256" key="2">
    <source>
        <dbReference type="ARBA" id="ARBA00022729"/>
    </source>
</evidence>
<dbReference type="AlphaFoldDB" id="A0A0G1KFF1"/>
<proteinExistence type="inferred from homology"/>
<keyword evidence="3" id="KW-0378">Hydrolase</keyword>
<evidence type="ECO:0000256" key="7">
    <source>
        <dbReference type="PIRSR" id="PIRSR618044-1"/>
    </source>
</evidence>
<keyword evidence="5" id="KW-0573">Peptidoglycan synthesis</keyword>
<evidence type="ECO:0000256" key="9">
    <source>
        <dbReference type="RuleBase" id="RU004016"/>
    </source>
</evidence>
<keyword evidence="2" id="KW-0732">Signal</keyword>
<evidence type="ECO:0000256" key="1">
    <source>
        <dbReference type="ARBA" id="ARBA00007164"/>
    </source>
</evidence>
<evidence type="ECO:0000256" key="3">
    <source>
        <dbReference type="ARBA" id="ARBA00022801"/>
    </source>
</evidence>
<evidence type="ECO:0000259" key="10">
    <source>
        <dbReference type="Pfam" id="PF00768"/>
    </source>
</evidence>
<evidence type="ECO:0000256" key="6">
    <source>
        <dbReference type="ARBA" id="ARBA00023316"/>
    </source>
</evidence>
<dbReference type="Proteomes" id="UP000034595">
    <property type="component" value="Unassembled WGS sequence"/>
</dbReference>
<dbReference type="GO" id="GO:0009252">
    <property type="term" value="P:peptidoglycan biosynthetic process"/>
    <property type="evidence" value="ECO:0007669"/>
    <property type="project" value="UniProtKB-KW"/>
</dbReference>
<organism evidence="11 12">
    <name type="scientific">Candidatus Azambacteria bacterium GW2011_GWA1_44_9</name>
    <dbReference type="NCBI Taxonomy" id="1618610"/>
    <lineage>
        <taxon>Bacteria</taxon>
        <taxon>Candidatus Azamiibacteriota</taxon>
    </lineage>
</organism>
<protein>
    <submittedName>
        <fullName evidence="11">Penicillin-binding protein dacF</fullName>
    </submittedName>
</protein>
<keyword evidence="6" id="KW-0961">Cell wall biogenesis/degradation</keyword>
<dbReference type="SUPFAM" id="SSF56601">
    <property type="entry name" value="beta-lactamase/transpeptidase-like"/>
    <property type="match status" value="1"/>
</dbReference>
<dbReference type="PANTHER" id="PTHR35333:SF3">
    <property type="entry name" value="BETA-LACTAMASE-TYPE TRANSPEPTIDASE FOLD CONTAINING PROTEIN"/>
    <property type="match status" value="1"/>
</dbReference>
<evidence type="ECO:0000313" key="12">
    <source>
        <dbReference type="Proteomes" id="UP000034595"/>
    </source>
</evidence>
<reference evidence="11 12" key="1">
    <citation type="journal article" date="2015" name="Nature">
        <title>rRNA introns, odd ribosomes, and small enigmatic genomes across a large radiation of phyla.</title>
        <authorList>
            <person name="Brown C.T."/>
            <person name="Hug L.A."/>
            <person name="Thomas B.C."/>
            <person name="Sharon I."/>
            <person name="Castelle C.J."/>
            <person name="Singh A."/>
            <person name="Wilkins M.J."/>
            <person name="Williams K.H."/>
            <person name="Banfield J.F."/>
        </authorList>
    </citation>
    <scope>NUCLEOTIDE SEQUENCE [LARGE SCALE GENOMIC DNA]</scope>
</reference>
<dbReference type="GO" id="GO:0008360">
    <property type="term" value="P:regulation of cell shape"/>
    <property type="evidence" value="ECO:0007669"/>
    <property type="project" value="UniProtKB-KW"/>
</dbReference>
<dbReference type="PANTHER" id="PTHR35333">
    <property type="entry name" value="BETA-LACTAMASE"/>
    <property type="match status" value="1"/>
</dbReference>
<feature type="active site" description="Acyl-ester intermediate" evidence="7">
    <location>
        <position position="90"/>
    </location>
</feature>
<name>A0A0G1KFF1_9BACT</name>
<sequence>MPIVKHNKLLLVLGGMMAFTIGLHQLLSVVYVAQAGVSVEESSIPLEEDKLLVNQFKDIVFGAHAVYVYDLLENHILFAKNEDERLPLASITKLMTALTARDYMNESTVVVISGDDLLTEGDSGLLVDERWRLGDLLQMMLLVSSNDAATAVSRLVGSGGQDSIEPSIARARFIQMMNDEAEKLGLVSLEFSNESGLDIKETENESVLVRRAGGFGSARDVAQLASVLWKKYPDVFEITAHKDVRMVSQSEITHSLINTNEITGRIPGLMASKTGYTDLAGGNLVVIFDISIGHPVVAVVLGSTQKGRFEDMGKIAKTVIGLNN</sequence>
<comment type="caution">
    <text evidence="11">The sequence shown here is derived from an EMBL/GenBank/DDBJ whole genome shotgun (WGS) entry which is preliminary data.</text>
</comment>
<dbReference type="InterPro" id="IPR012338">
    <property type="entry name" value="Beta-lactam/transpept-like"/>
</dbReference>
<feature type="binding site" evidence="8">
    <location>
        <position position="273"/>
    </location>
    <ligand>
        <name>substrate</name>
    </ligand>
</feature>
<dbReference type="GO" id="GO:0046677">
    <property type="term" value="P:response to antibiotic"/>
    <property type="evidence" value="ECO:0007669"/>
    <property type="project" value="InterPro"/>
</dbReference>
<dbReference type="GO" id="GO:0008800">
    <property type="term" value="F:beta-lactamase activity"/>
    <property type="evidence" value="ECO:0007669"/>
    <property type="project" value="InterPro"/>
</dbReference>
<dbReference type="PRINTS" id="PR00725">
    <property type="entry name" value="DADACBPTASE1"/>
</dbReference>
<dbReference type="InterPro" id="IPR000871">
    <property type="entry name" value="Beta-lactam_class-A"/>
</dbReference>
<evidence type="ECO:0000313" key="11">
    <source>
        <dbReference type="EMBL" id="KKT82225.1"/>
    </source>
</evidence>
<dbReference type="Pfam" id="PF00768">
    <property type="entry name" value="Peptidase_S11"/>
    <property type="match status" value="1"/>
</dbReference>
<evidence type="ECO:0000256" key="4">
    <source>
        <dbReference type="ARBA" id="ARBA00022960"/>
    </source>
</evidence>
<keyword evidence="4" id="KW-0133">Cell shape</keyword>
<dbReference type="EMBL" id="LCJQ01000001">
    <property type="protein sequence ID" value="KKT82225.1"/>
    <property type="molecule type" value="Genomic_DNA"/>
</dbReference>
<feature type="active site" description="Proton acceptor" evidence="7">
    <location>
        <position position="93"/>
    </location>
</feature>
<dbReference type="GO" id="GO:0071555">
    <property type="term" value="P:cell wall organization"/>
    <property type="evidence" value="ECO:0007669"/>
    <property type="project" value="UniProtKB-KW"/>
</dbReference>
<feature type="active site" evidence="7">
    <location>
        <position position="144"/>
    </location>
</feature>
<accession>A0A0G1KFF1</accession>
<gene>
    <name evidence="11" type="ORF">UW78_C0001G0008</name>
</gene>
<dbReference type="Gene3D" id="3.40.710.10">
    <property type="entry name" value="DD-peptidase/beta-lactamase superfamily"/>
    <property type="match status" value="1"/>
</dbReference>
<dbReference type="GO" id="GO:0009002">
    <property type="term" value="F:serine-type D-Ala-D-Ala carboxypeptidase activity"/>
    <property type="evidence" value="ECO:0007669"/>
    <property type="project" value="InterPro"/>
</dbReference>
<dbReference type="GO" id="GO:0030655">
    <property type="term" value="P:beta-lactam antibiotic catabolic process"/>
    <property type="evidence" value="ECO:0007669"/>
    <property type="project" value="InterPro"/>
</dbReference>
<feature type="domain" description="Peptidase S11 D-alanyl-D-alanine carboxypeptidase A N-terminal" evidence="10">
    <location>
        <begin position="63"/>
        <end position="303"/>
    </location>
</feature>
<evidence type="ECO:0000256" key="5">
    <source>
        <dbReference type="ARBA" id="ARBA00022984"/>
    </source>
</evidence>
<evidence type="ECO:0000256" key="8">
    <source>
        <dbReference type="PIRSR" id="PIRSR618044-2"/>
    </source>
</evidence>
<dbReference type="InterPro" id="IPR018044">
    <property type="entry name" value="Peptidase_S11"/>
</dbReference>
<dbReference type="InterPro" id="IPR001967">
    <property type="entry name" value="Peptidase_S11_N"/>
</dbReference>